<keyword evidence="3" id="KW-1185">Reference proteome</keyword>
<comment type="caution">
    <text evidence="2">The sequence shown here is derived from an EMBL/GenBank/DDBJ whole genome shotgun (WGS) entry which is preliminary data.</text>
</comment>
<organism evidence="2 3">
    <name type="scientific">Olea europaea subsp. europaea</name>
    <dbReference type="NCBI Taxonomy" id="158383"/>
    <lineage>
        <taxon>Eukaryota</taxon>
        <taxon>Viridiplantae</taxon>
        <taxon>Streptophyta</taxon>
        <taxon>Embryophyta</taxon>
        <taxon>Tracheophyta</taxon>
        <taxon>Spermatophyta</taxon>
        <taxon>Magnoliopsida</taxon>
        <taxon>eudicotyledons</taxon>
        <taxon>Gunneridae</taxon>
        <taxon>Pentapetalae</taxon>
        <taxon>asterids</taxon>
        <taxon>lamiids</taxon>
        <taxon>Lamiales</taxon>
        <taxon>Oleaceae</taxon>
        <taxon>Oleeae</taxon>
        <taxon>Olea</taxon>
    </lineage>
</organism>
<name>A0A8S0RML1_OLEEU</name>
<dbReference type="Proteomes" id="UP000594638">
    <property type="component" value="Unassembled WGS sequence"/>
</dbReference>
<dbReference type="OrthoDB" id="1866990at2759"/>
<gene>
    <name evidence="2" type="ORF">OLEA9_D001949</name>
</gene>
<protein>
    <submittedName>
        <fullName evidence="2">SAWADEE domain containing</fullName>
    </submittedName>
</protein>
<dbReference type="PANTHER" id="PTHR36384">
    <property type="entry name" value="SAWADEE PROTEIN"/>
    <property type="match status" value="1"/>
</dbReference>
<dbReference type="InterPro" id="IPR032001">
    <property type="entry name" value="SAWADEE_dom"/>
</dbReference>
<evidence type="ECO:0000259" key="1">
    <source>
        <dbReference type="Pfam" id="PF16719"/>
    </source>
</evidence>
<dbReference type="AlphaFoldDB" id="A0A8S0RML1"/>
<dbReference type="Pfam" id="PF16719">
    <property type="entry name" value="SAWADEE"/>
    <property type="match status" value="1"/>
</dbReference>
<evidence type="ECO:0000313" key="3">
    <source>
        <dbReference type="Proteomes" id="UP000594638"/>
    </source>
</evidence>
<evidence type="ECO:0000313" key="2">
    <source>
        <dbReference type="EMBL" id="CAA2980154.1"/>
    </source>
</evidence>
<feature type="non-terminal residue" evidence="2">
    <location>
        <position position="1"/>
    </location>
</feature>
<dbReference type="Gramene" id="OE9D001949T1">
    <property type="protein sequence ID" value="OE9D001949C1"/>
    <property type="gene ID" value="OE9D001949"/>
</dbReference>
<dbReference type="PANTHER" id="PTHR36384:SF1">
    <property type="entry name" value="SAWADEE PROTEIN"/>
    <property type="match status" value="1"/>
</dbReference>
<dbReference type="EMBL" id="CACTIH010003642">
    <property type="protein sequence ID" value="CAA2980154.1"/>
    <property type="molecule type" value="Genomic_DNA"/>
</dbReference>
<dbReference type="GO" id="GO:0003682">
    <property type="term" value="F:chromatin binding"/>
    <property type="evidence" value="ECO:0007669"/>
    <property type="project" value="InterPro"/>
</dbReference>
<proteinExistence type="predicted"/>
<sequence>MNSRFQPVSRQMQDDDRYEVTTGMIVCASCPFADDLRFYDAEVRRVHLEKHIFVRGKEKCHCIFILKWLHGPNKGFLTTADNVSIRLHQKAAAPVHPTILRFSIAAKERISSKLAKSTAISKGDVEENSRSFVKRKPGFQACYSDASIF</sequence>
<reference evidence="2 3" key="1">
    <citation type="submission" date="2019-12" db="EMBL/GenBank/DDBJ databases">
        <authorList>
            <person name="Alioto T."/>
            <person name="Alioto T."/>
            <person name="Gomez Garrido J."/>
        </authorList>
    </citation>
    <scope>NUCLEOTIDE SEQUENCE [LARGE SCALE GENOMIC DNA]</scope>
</reference>
<accession>A0A8S0RML1</accession>
<feature type="domain" description="SAWADEE" evidence="1">
    <location>
        <begin position="2"/>
        <end position="80"/>
    </location>
</feature>